<gene>
    <name evidence="2" type="ORF">bhn_I1453</name>
</gene>
<dbReference type="Pfam" id="PF18948">
    <property type="entry name" value="DUF5692"/>
    <property type="match status" value="1"/>
</dbReference>
<keyword evidence="1" id="KW-1133">Transmembrane helix</keyword>
<feature type="transmembrane region" description="Helical" evidence="1">
    <location>
        <begin position="75"/>
        <end position="94"/>
    </location>
</feature>
<dbReference type="Proteomes" id="UP000179284">
    <property type="component" value="Chromosome I"/>
</dbReference>
<proteinExistence type="predicted"/>
<dbReference type="EMBL" id="CP017831">
    <property type="protein sequence ID" value="AOZ96486.1"/>
    <property type="molecule type" value="Genomic_DNA"/>
</dbReference>
<evidence type="ECO:0000313" key="2">
    <source>
        <dbReference type="EMBL" id="AOZ96486.1"/>
    </source>
</evidence>
<reference evidence="3" key="1">
    <citation type="submission" date="2016-10" db="EMBL/GenBank/DDBJ databases">
        <title>The complete genome sequence of the rumen bacterium Butyrivibrio hungatei MB2003.</title>
        <authorList>
            <person name="Palevich N."/>
            <person name="Kelly W.J."/>
            <person name="Leahy S.C."/>
            <person name="Altermann E."/>
            <person name="Rakonjac J."/>
            <person name="Attwood G.T."/>
        </authorList>
    </citation>
    <scope>NUCLEOTIDE SEQUENCE [LARGE SCALE GENOMIC DNA]</scope>
    <source>
        <strain evidence="3">MB2003</strain>
    </source>
</reference>
<dbReference type="AlphaFoldDB" id="A0A1D9P1L8"/>
<keyword evidence="3" id="KW-1185">Reference proteome</keyword>
<name>A0A1D9P1L8_9FIRM</name>
<dbReference type="RefSeq" id="WP_071176171.1">
    <property type="nucleotide sequence ID" value="NZ_CP017831.1"/>
</dbReference>
<dbReference type="OrthoDB" id="7054801at2"/>
<feature type="transmembrane region" description="Helical" evidence="1">
    <location>
        <begin position="39"/>
        <end position="63"/>
    </location>
</feature>
<feature type="transmembrane region" description="Helical" evidence="1">
    <location>
        <begin position="322"/>
        <end position="342"/>
    </location>
</feature>
<evidence type="ECO:0000313" key="3">
    <source>
        <dbReference type="Proteomes" id="UP000179284"/>
    </source>
</evidence>
<feature type="transmembrane region" description="Helical" evidence="1">
    <location>
        <begin position="248"/>
        <end position="266"/>
    </location>
</feature>
<accession>A0A1D9P1L8</accession>
<feature type="transmembrane region" description="Helical" evidence="1">
    <location>
        <begin position="156"/>
        <end position="180"/>
    </location>
</feature>
<feature type="transmembrane region" description="Helical" evidence="1">
    <location>
        <begin position="6"/>
        <end position="27"/>
    </location>
</feature>
<sequence length="373" mass="41584">MLFQLYGNSAAMQLVGWVLVFVGLILMNEIGRRTKLGGMIVFVVIPCILTIYFILAHLGMFGGKANPTVAYMDGWFHYFKLYAADIGCVGFMMIKYKWGIGKEKWFAWFPWAIVAANIMIANVSDMESALAAFSITGNLSGAWWASNEGVFIYGGWWNVVNAIAGMINIFCMTGCVHLYTSKDKNHADMLWPDMTVWFILAYDVWNFEYTYLNLPTHSWYCGVALLLAPTFANAFWNKGAWIQNRANTLAIWCMWAQVVPFFQLGSRFAAALPSVYGGATQAGITTMDLYEKAINLYNSGAGKTAQAGEIISSMGITADPRMQGFVAILAIAINVICIAEIIKRSVKLGKSPYSHEVFKDTKDFQLAMERAEQ</sequence>
<protein>
    <submittedName>
        <fullName evidence="2">Uncharacterized protein</fullName>
    </submittedName>
</protein>
<keyword evidence="1" id="KW-0812">Transmembrane</keyword>
<evidence type="ECO:0000256" key="1">
    <source>
        <dbReference type="SAM" id="Phobius"/>
    </source>
</evidence>
<dbReference type="KEGG" id="bhu:bhn_I1453"/>
<dbReference type="InterPro" id="IPR043747">
    <property type="entry name" value="DUF5692"/>
</dbReference>
<feature type="transmembrane region" description="Helical" evidence="1">
    <location>
        <begin position="106"/>
        <end position="124"/>
    </location>
</feature>
<keyword evidence="1" id="KW-0472">Membrane</keyword>
<organism evidence="2 3">
    <name type="scientific">Butyrivibrio hungatei</name>
    <dbReference type="NCBI Taxonomy" id="185008"/>
    <lineage>
        <taxon>Bacteria</taxon>
        <taxon>Bacillati</taxon>
        <taxon>Bacillota</taxon>
        <taxon>Clostridia</taxon>
        <taxon>Lachnospirales</taxon>
        <taxon>Lachnospiraceae</taxon>
        <taxon>Butyrivibrio</taxon>
    </lineage>
</organism>
<feature type="transmembrane region" description="Helical" evidence="1">
    <location>
        <begin position="217"/>
        <end position="236"/>
    </location>
</feature>